<evidence type="ECO:0000313" key="2">
    <source>
        <dbReference type="EMBL" id="MDL5158584.1"/>
    </source>
</evidence>
<gene>
    <name evidence="2" type="ORF">QRT03_21635</name>
</gene>
<dbReference type="Pfam" id="PF03559">
    <property type="entry name" value="Hexose_dehydrat"/>
    <property type="match status" value="2"/>
</dbReference>
<accession>A0ABT7MD38</accession>
<organism evidence="2 3">
    <name type="scientific">Actinomycetospora termitidis</name>
    <dbReference type="NCBI Taxonomy" id="3053470"/>
    <lineage>
        <taxon>Bacteria</taxon>
        <taxon>Bacillati</taxon>
        <taxon>Actinomycetota</taxon>
        <taxon>Actinomycetes</taxon>
        <taxon>Pseudonocardiales</taxon>
        <taxon>Pseudonocardiaceae</taxon>
        <taxon>Actinomycetospora</taxon>
    </lineage>
</organism>
<dbReference type="InterPro" id="IPR005212">
    <property type="entry name" value="EvaA-like"/>
</dbReference>
<dbReference type="Gene3D" id="3.90.79.40">
    <property type="entry name" value="EvaA sugar 2,3-dehydratase subunit"/>
    <property type="match status" value="2"/>
</dbReference>
<dbReference type="RefSeq" id="WP_286055123.1">
    <property type="nucleotide sequence ID" value="NZ_JASVWF010000005.1"/>
</dbReference>
<dbReference type="Proteomes" id="UP001231924">
    <property type="component" value="Unassembled WGS sequence"/>
</dbReference>
<name>A0ABT7MD38_9PSEU</name>
<feature type="domain" description="dTDP-4-dehydro-6-deoxy-alpha-D-glucopyranose 2,3-dehydratase" evidence="1">
    <location>
        <begin position="276"/>
        <end position="479"/>
    </location>
</feature>
<evidence type="ECO:0000259" key="1">
    <source>
        <dbReference type="Pfam" id="PF03559"/>
    </source>
</evidence>
<sequence>MTVLAPGLAPADDQELTGLLAASAAAEVPDGGAALLGWLADHDRHAAMTVHRADLAALEGWTDDPVGGRIHHRSGRFFAVEGLDVQVPGAPVEHWQQPIIRQPEVGVLGILATRIGGVLHLLMQAKVEPGNPVGHQLSPTVQATRSNYQRAHGGRAVPYLEYFLGTVPGARTVVDVRQSEQGSWFLRKRNRNVVVEVPGGPEAVPARPGFRWCTLAEVHRALAVTDVVNMDTRTVLSCLPLAGGALRPAGAGRPDDFRAALLRSMLGESGGVHRTADLLSDLTVARTETDVDVGRVPLHTLQGWSRRDGAIVHDDGAYFSVVGVDVVARGREVARWSQPMFAAHGTGLVAFVVRRIGGVLHVLAALRTEPGFVDAVELAPTVQCTPENYAHRPASQRPAYLDRVLAADPDRLRFDTVMSEEGGRFHHTRTRYVVVEETGDDPDLVTGPGHRWVTLAQLSELVRHSHYLNVQARSLLTCLHSLALCA</sequence>
<proteinExistence type="predicted"/>
<comment type="caution">
    <text evidence="2">The sequence shown here is derived from an EMBL/GenBank/DDBJ whole genome shotgun (WGS) entry which is preliminary data.</text>
</comment>
<protein>
    <submittedName>
        <fullName evidence="2">NDP-hexose 2,3-dehydratase family protein</fullName>
    </submittedName>
</protein>
<evidence type="ECO:0000313" key="3">
    <source>
        <dbReference type="Proteomes" id="UP001231924"/>
    </source>
</evidence>
<dbReference type="EMBL" id="JASVWF010000005">
    <property type="protein sequence ID" value="MDL5158584.1"/>
    <property type="molecule type" value="Genomic_DNA"/>
</dbReference>
<dbReference type="InterPro" id="IPR038153">
    <property type="entry name" value="EvaA-like_sf"/>
</dbReference>
<keyword evidence="3" id="KW-1185">Reference proteome</keyword>
<reference evidence="2 3" key="1">
    <citation type="submission" date="2023-06" db="EMBL/GenBank/DDBJ databases">
        <title>Actinomycetospora Odt1-22.</title>
        <authorList>
            <person name="Supong K."/>
        </authorList>
    </citation>
    <scope>NUCLEOTIDE SEQUENCE [LARGE SCALE GENOMIC DNA]</scope>
    <source>
        <strain evidence="2 3">Odt1-22</strain>
    </source>
</reference>
<feature type="domain" description="dTDP-4-dehydro-6-deoxy-alpha-D-glucopyranose 2,3-dehydratase" evidence="1">
    <location>
        <begin position="34"/>
        <end position="239"/>
    </location>
</feature>